<dbReference type="InterPro" id="IPR008136">
    <property type="entry name" value="CinA_C"/>
</dbReference>
<reference evidence="2 3" key="1">
    <citation type="submission" date="2018-01" db="EMBL/GenBank/DDBJ databases">
        <title>Genomic Encyclopedia of Type Strains, Phase III (KMG-III): the genomes of soil and plant-associated and newly described type strains.</title>
        <authorList>
            <person name="Whitman W."/>
        </authorList>
    </citation>
    <scope>NUCLEOTIDE SEQUENCE [LARGE SCALE GENOMIC DNA]</scope>
    <source>
        <strain evidence="2 3">JCM 18070</strain>
    </source>
</reference>
<dbReference type="Proteomes" id="UP000237381">
    <property type="component" value="Unassembled WGS sequence"/>
</dbReference>
<dbReference type="RefSeq" id="WP_167401369.1">
    <property type="nucleotide sequence ID" value="NZ_PQGA01000032.1"/>
</dbReference>
<evidence type="ECO:0000313" key="3">
    <source>
        <dbReference type="Proteomes" id="UP000237381"/>
    </source>
</evidence>
<organism evidence="2 3">
    <name type="scientific">Paraburkholderia eburnea</name>
    <dbReference type="NCBI Taxonomy" id="1189126"/>
    <lineage>
        <taxon>Bacteria</taxon>
        <taxon>Pseudomonadati</taxon>
        <taxon>Pseudomonadota</taxon>
        <taxon>Betaproteobacteria</taxon>
        <taxon>Burkholderiales</taxon>
        <taxon>Burkholderiaceae</taxon>
        <taxon>Paraburkholderia</taxon>
    </lineage>
</organism>
<gene>
    <name evidence="2" type="ORF">B0G62_13219</name>
</gene>
<protein>
    <submittedName>
        <fullName evidence="2">Nicotinamide mononucleotide (NMN) deamidase PncC</fullName>
    </submittedName>
</protein>
<dbReference type="SUPFAM" id="SSF142433">
    <property type="entry name" value="CinA-like"/>
    <property type="match status" value="1"/>
</dbReference>
<proteinExistence type="predicted"/>
<name>A0A2S4LST2_9BURK</name>
<evidence type="ECO:0000259" key="1">
    <source>
        <dbReference type="Pfam" id="PF02464"/>
    </source>
</evidence>
<sequence length="167" mass="17493">MNISRQIAGYLKSRELVLASIETCSAGAITAALADLPGGAAILDAGIVAHTPRALTGLPGASVALQADEGVSESLARALAEALLDQRTGQATVTLASIGWFEAEEGSGSPIAHCFAWACRDRDGVCSASETVLFTGRRVEVRRSIVRRALLGLPRFVDSVFARERAE</sequence>
<dbReference type="Pfam" id="PF02464">
    <property type="entry name" value="CinA"/>
    <property type="match status" value="1"/>
</dbReference>
<keyword evidence="3" id="KW-1185">Reference proteome</keyword>
<dbReference type="InterPro" id="IPR036653">
    <property type="entry name" value="CinA-like_C"/>
</dbReference>
<comment type="caution">
    <text evidence="2">The sequence shown here is derived from an EMBL/GenBank/DDBJ whole genome shotgun (WGS) entry which is preliminary data.</text>
</comment>
<evidence type="ECO:0000313" key="2">
    <source>
        <dbReference type="EMBL" id="POR45513.1"/>
    </source>
</evidence>
<dbReference type="Gene3D" id="3.90.950.20">
    <property type="entry name" value="CinA-like"/>
    <property type="match status" value="1"/>
</dbReference>
<accession>A0A2S4LST2</accession>
<dbReference type="AlphaFoldDB" id="A0A2S4LST2"/>
<feature type="domain" description="CinA C-terminal" evidence="1">
    <location>
        <begin position="3"/>
        <end position="153"/>
    </location>
</feature>
<dbReference type="EMBL" id="PQGA01000032">
    <property type="protein sequence ID" value="POR45513.1"/>
    <property type="molecule type" value="Genomic_DNA"/>
</dbReference>